<dbReference type="Proteomes" id="UP001151760">
    <property type="component" value="Unassembled WGS sequence"/>
</dbReference>
<gene>
    <name evidence="2" type="ORF">Tco_1042846</name>
</gene>
<name>A0ABQ5GLN2_9ASTR</name>
<dbReference type="EMBL" id="BQNB010018596">
    <property type="protein sequence ID" value="GJT76121.1"/>
    <property type="molecule type" value="Genomic_DNA"/>
</dbReference>
<dbReference type="PANTHER" id="PTHR11439">
    <property type="entry name" value="GAG-POL-RELATED RETROTRANSPOSON"/>
    <property type="match status" value="1"/>
</dbReference>
<accession>A0ABQ5GLN2</accession>
<dbReference type="Pfam" id="PF07727">
    <property type="entry name" value="RVT_2"/>
    <property type="match status" value="1"/>
</dbReference>
<dbReference type="PANTHER" id="PTHR11439:SF524">
    <property type="entry name" value="RNA-DIRECTED DNA POLYMERASE, PROTEIN KINASE RLK-PELLE-DLSV FAMILY"/>
    <property type="match status" value="1"/>
</dbReference>
<sequence>MVTRSQSGIAKPIDRLSLHTSSISPILKSPFLALKDPHWWNAMYDEYYALVKNSTWILALLVANGSSQQLGVDFDEIFSLDVKPATIRMVLSLVVSRKWLIHQLDVKNALNAFLNNDLSKTVYMPQPLDLLTLDTLIMFRKYALQLLEHAHMVNCNPSRTLVDRESKLGLKGVPLQDPTLYRSLAGGLQYLTFTRPDLSYAVHQICLYTHDPRKPHFAALKRILDFGLHLYASATTSLVGDNLLSWSAKHQHTLSRTNAEAEYRGVVNVVTETAWIRNLLRELHSPLLTSTLVYCDNVAMKGVGKEMSKYLSDFQFRVRVSGCIEAVLHSVNRLLSEYHNDGSLAMLTVDFSNAFNLVDRSALLQEARQGDSLGPFLFSLVLHLLVHNIRDSCKLLLHAWYLDDGTVIGDSEEEVAWVPSLGVKLLGRAVSRDTNFISGMALRRTANAVDLMSLLPQLHDPQSAYKEEDGLCLLLLLQHRYKP</sequence>
<keyword evidence="3" id="KW-1185">Reference proteome</keyword>
<comment type="caution">
    <text evidence="2">The sequence shown here is derived from an EMBL/GenBank/DDBJ whole genome shotgun (WGS) entry which is preliminary data.</text>
</comment>
<organism evidence="2 3">
    <name type="scientific">Tanacetum coccineum</name>
    <dbReference type="NCBI Taxonomy" id="301880"/>
    <lineage>
        <taxon>Eukaryota</taxon>
        <taxon>Viridiplantae</taxon>
        <taxon>Streptophyta</taxon>
        <taxon>Embryophyta</taxon>
        <taxon>Tracheophyta</taxon>
        <taxon>Spermatophyta</taxon>
        <taxon>Magnoliopsida</taxon>
        <taxon>eudicotyledons</taxon>
        <taxon>Gunneridae</taxon>
        <taxon>Pentapetalae</taxon>
        <taxon>asterids</taxon>
        <taxon>campanulids</taxon>
        <taxon>Asterales</taxon>
        <taxon>Asteraceae</taxon>
        <taxon>Asteroideae</taxon>
        <taxon>Anthemideae</taxon>
        <taxon>Anthemidinae</taxon>
        <taxon>Tanacetum</taxon>
    </lineage>
</organism>
<evidence type="ECO:0000313" key="2">
    <source>
        <dbReference type="EMBL" id="GJT76121.1"/>
    </source>
</evidence>
<reference evidence="2" key="2">
    <citation type="submission" date="2022-01" db="EMBL/GenBank/DDBJ databases">
        <authorList>
            <person name="Yamashiro T."/>
            <person name="Shiraishi A."/>
            <person name="Satake H."/>
            <person name="Nakayama K."/>
        </authorList>
    </citation>
    <scope>NUCLEOTIDE SEQUENCE</scope>
</reference>
<reference evidence="2" key="1">
    <citation type="journal article" date="2022" name="Int. J. Mol. Sci.">
        <title>Draft Genome of Tanacetum Coccineum: Genomic Comparison of Closely Related Tanacetum-Family Plants.</title>
        <authorList>
            <person name="Yamashiro T."/>
            <person name="Shiraishi A."/>
            <person name="Nakayama K."/>
            <person name="Satake H."/>
        </authorList>
    </citation>
    <scope>NUCLEOTIDE SEQUENCE</scope>
</reference>
<protein>
    <submittedName>
        <fullName evidence="2">Ribonuclease H-like domain-containing protein</fullName>
    </submittedName>
</protein>
<proteinExistence type="predicted"/>
<feature type="domain" description="Reverse transcriptase Ty1/copia-type" evidence="1">
    <location>
        <begin position="59"/>
        <end position="128"/>
    </location>
</feature>
<evidence type="ECO:0000313" key="3">
    <source>
        <dbReference type="Proteomes" id="UP001151760"/>
    </source>
</evidence>
<dbReference type="InterPro" id="IPR013103">
    <property type="entry name" value="RVT_2"/>
</dbReference>
<evidence type="ECO:0000259" key="1">
    <source>
        <dbReference type="Pfam" id="PF07727"/>
    </source>
</evidence>